<proteinExistence type="predicted"/>
<name>A0ABQ7RVN4_PICAN</name>
<dbReference type="Proteomes" id="UP001197328">
    <property type="component" value="Unassembled WGS sequence"/>
</dbReference>
<evidence type="ECO:0000313" key="1">
    <source>
        <dbReference type="EMBL" id="KAG7848523.1"/>
    </source>
</evidence>
<sequence>MKIPAFSRILNVGVDVNDSCFSSVLWNPDMSQLLLKFSKIDSYEEPEKEEAHPYTDDIREDQKISLLIASSESDPRQQMRHC</sequence>
<protein>
    <submittedName>
        <fullName evidence="1">Uncharacterized protein</fullName>
    </submittedName>
</protein>
<reference evidence="1 2" key="1">
    <citation type="journal article" date="2021" name="G3 (Bethesda)">
        <title>Genomic diversity, chromosomal rearrangements, and interspecies hybridization in the ogataea polymorpha species complex.</title>
        <authorList>
            <person name="Hanson S.J."/>
            <person name="Cinneide E.O."/>
            <person name="Salzberg L.I."/>
            <person name="Wolfe K.H."/>
            <person name="McGowan J."/>
            <person name="Fitzpatrick D.A."/>
            <person name="Matlin K."/>
        </authorList>
    </citation>
    <scope>NUCLEOTIDE SEQUENCE [LARGE SCALE GENOMIC DNA]</scope>
    <source>
        <strain evidence="1">51-138</strain>
    </source>
</reference>
<dbReference type="EMBL" id="JAHLVD010000008">
    <property type="protein sequence ID" value="KAG7848523.1"/>
    <property type="molecule type" value="Genomic_DNA"/>
</dbReference>
<keyword evidence="2" id="KW-1185">Reference proteome</keyword>
<organism evidence="1 2">
    <name type="scientific">Pichia angusta</name>
    <name type="common">Yeast</name>
    <name type="synonym">Hansenula polymorpha</name>
    <dbReference type="NCBI Taxonomy" id="870730"/>
    <lineage>
        <taxon>Eukaryota</taxon>
        <taxon>Fungi</taxon>
        <taxon>Dikarya</taxon>
        <taxon>Ascomycota</taxon>
        <taxon>Saccharomycotina</taxon>
        <taxon>Pichiomycetes</taxon>
        <taxon>Pichiales</taxon>
        <taxon>Pichiaceae</taxon>
        <taxon>Ogataea</taxon>
    </lineage>
</organism>
<comment type="caution">
    <text evidence="1">The sequence shown here is derived from an EMBL/GenBank/DDBJ whole genome shotgun (WGS) entry which is preliminary data.</text>
</comment>
<gene>
    <name evidence="1" type="ORF">KL940_003378</name>
</gene>
<accession>A0ABQ7RVN4</accession>
<evidence type="ECO:0000313" key="2">
    <source>
        <dbReference type="Proteomes" id="UP001197328"/>
    </source>
</evidence>